<dbReference type="EMBL" id="MFLK01000026">
    <property type="protein sequence ID" value="OGG65920.1"/>
    <property type="molecule type" value="Genomic_DNA"/>
</dbReference>
<sequence>MRYAWDFMFAAVVVAPLFSYTDTYPSIASALELDDSGAYTRVTKVQLDAFLSGQTAGAAEAGSTSSTSTDSTTDATSIPSQVTP</sequence>
<dbReference type="Proteomes" id="UP000177652">
    <property type="component" value="Unassembled WGS sequence"/>
</dbReference>
<dbReference type="AlphaFoldDB" id="A0A1F6DXB2"/>
<protein>
    <submittedName>
        <fullName evidence="2">Uncharacterized protein</fullName>
    </submittedName>
</protein>
<feature type="region of interest" description="Disordered" evidence="1">
    <location>
        <begin position="56"/>
        <end position="84"/>
    </location>
</feature>
<evidence type="ECO:0000313" key="2">
    <source>
        <dbReference type="EMBL" id="OGG65920.1"/>
    </source>
</evidence>
<gene>
    <name evidence="2" type="ORF">A3D71_04095</name>
</gene>
<reference evidence="2 3" key="1">
    <citation type="journal article" date="2016" name="Nat. Commun.">
        <title>Thousands of microbial genomes shed light on interconnected biogeochemical processes in an aquifer system.</title>
        <authorList>
            <person name="Anantharaman K."/>
            <person name="Brown C.T."/>
            <person name="Hug L.A."/>
            <person name="Sharon I."/>
            <person name="Castelle C.J."/>
            <person name="Probst A.J."/>
            <person name="Thomas B.C."/>
            <person name="Singh A."/>
            <person name="Wilkins M.J."/>
            <person name="Karaoz U."/>
            <person name="Brodie E.L."/>
            <person name="Williams K.H."/>
            <person name="Hubbard S.S."/>
            <person name="Banfield J.F."/>
        </authorList>
    </citation>
    <scope>NUCLEOTIDE SEQUENCE [LARGE SCALE GENOMIC DNA]</scope>
</reference>
<name>A0A1F6DXB2_9BACT</name>
<evidence type="ECO:0000313" key="3">
    <source>
        <dbReference type="Proteomes" id="UP000177652"/>
    </source>
</evidence>
<evidence type="ECO:0000256" key="1">
    <source>
        <dbReference type="SAM" id="MobiDB-lite"/>
    </source>
</evidence>
<comment type="caution">
    <text evidence="2">The sequence shown here is derived from an EMBL/GenBank/DDBJ whole genome shotgun (WGS) entry which is preliminary data.</text>
</comment>
<proteinExistence type="predicted"/>
<organism evidence="2 3">
    <name type="scientific">Candidatus Kaiserbacteria bacterium RIFCSPHIGHO2_02_FULL_55_20</name>
    <dbReference type="NCBI Taxonomy" id="1798497"/>
    <lineage>
        <taxon>Bacteria</taxon>
        <taxon>Candidatus Kaiseribacteriota</taxon>
    </lineage>
</organism>
<accession>A0A1F6DXB2</accession>
<feature type="compositionally biased region" description="Low complexity" evidence="1">
    <location>
        <begin position="56"/>
        <end position="77"/>
    </location>
</feature>
<dbReference type="STRING" id="1798497.A3D71_04095"/>